<protein>
    <submittedName>
        <fullName evidence="2">Uncharacterized protein</fullName>
    </submittedName>
</protein>
<proteinExistence type="predicted"/>
<reference evidence="2" key="1">
    <citation type="submission" date="2021-02" db="EMBL/GenBank/DDBJ databases">
        <authorList>
            <person name="Dougan E. K."/>
            <person name="Rhodes N."/>
            <person name="Thang M."/>
            <person name="Chan C."/>
        </authorList>
    </citation>
    <scope>NUCLEOTIDE SEQUENCE</scope>
</reference>
<dbReference type="Proteomes" id="UP000601435">
    <property type="component" value="Unassembled WGS sequence"/>
</dbReference>
<feature type="region of interest" description="Disordered" evidence="1">
    <location>
        <begin position="1"/>
        <end position="21"/>
    </location>
</feature>
<evidence type="ECO:0000313" key="2">
    <source>
        <dbReference type="EMBL" id="CAE7274486.1"/>
    </source>
</evidence>
<dbReference type="OrthoDB" id="445453at2759"/>
<keyword evidence="3" id="KW-1185">Reference proteome</keyword>
<accession>A0A812N6V1</accession>
<dbReference type="AlphaFoldDB" id="A0A812N6V1"/>
<evidence type="ECO:0000313" key="3">
    <source>
        <dbReference type="Proteomes" id="UP000601435"/>
    </source>
</evidence>
<dbReference type="EMBL" id="CAJNJA010011542">
    <property type="protein sequence ID" value="CAE7274486.1"/>
    <property type="molecule type" value="Genomic_DNA"/>
</dbReference>
<feature type="non-terminal residue" evidence="2">
    <location>
        <position position="183"/>
    </location>
</feature>
<evidence type="ECO:0000256" key="1">
    <source>
        <dbReference type="SAM" id="MobiDB-lite"/>
    </source>
</evidence>
<gene>
    <name evidence="2" type="ORF">SNEC2469_LOCUS6641</name>
</gene>
<organism evidence="2 3">
    <name type="scientific">Symbiodinium necroappetens</name>
    <dbReference type="NCBI Taxonomy" id="1628268"/>
    <lineage>
        <taxon>Eukaryota</taxon>
        <taxon>Sar</taxon>
        <taxon>Alveolata</taxon>
        <taxon>Dinophyceae</taxon>
        <taxon>Suessiales</taxon>
        <taxon>Symbiodiniaceae</taxon>
        <taxon>Symbiodinium</taxon>
    </lineage>
</organism>
<comment type="caution">
    <text evidence="2">The sequence shown here is derived from an EMBL/GenBank/DDBJ whole genome shotgun (WGS) entry which is preliminary data.</text>
</comment>
<sequence length="183" mass="20412">VAAARAGTIEQSTSKGQTRVDGRGERQNWCFFRASVHVPAAQPLVATETGRLLNSSVVKYREDCGGFIHVKLHHDRVDHRAWDAEFRAMARTAAAARALLQVPTLRPEEASVQAQEMLRTGARPEAELPRVVTRDAEASVQGQLQLFMTEVPCLSCIGAMVQFRRRFPNIALRIHWEGFPENP</sequence>
<name>A0A812N6V1_9DINO</name>